<evidence type="ECO:0000256" key="2">
    <source>
        <dbReference type="ARBA" id="ARBA00022676"/>
    </source>
</evidence>
<evidence type="ECO:0000259" key="4">
    <source>
        <dbReference type="Pfam" id="PF21269"/>
    </source>
</evidence>
<comment type="caution">
    <text evidence="5">The sequence shown here is derived from an EMBL/GenBank/DDBJ whole genome shotgun (WGS) entry which is preliminary data.</text>
</comment>
<dbReference type="EMBL" id="JBHSQO010000001">
    <property type="protein sequence ID" value="MFC6087761.1"/>
    <property type="molecule type" value="Genomic_DNA"/>
</dbReference>
<dbReference type="PANTHER" id="PTHR47779">
    <property type="entry name" value="SYNTHASE (CCG-9), PUTATIVE (AFU_ORTHOLOGUE AFUA_3G12100)-RELATED"/>
    <property type="match status" value="1"/>
</dbReference>
<evidence type="ECO:0000256" key="1">
    <source>
        <dbReference type="ARBA" id="ARBA00009481"/>
    </source>
</evidence>
<dbReference type="Pfam" id="PF21269">
    <property type="entry name" value="TreT_GT1"/>
    <property type="match status" value="1"/>
</dbReference>
<dbReference type="Gene3D" id="3.40.50.2000">
    <property type="entry name" value="Glycogen Phosphorylase B"/>
    <property type="match status" value="2"/>
</dbReference>
<dbReference type="GO" id="GO:0016757">
    <property type="term" value="F:glycosyltransferase activity"/>
    <property type="evidence" value="ECO:0007669"/>
    <property type="project" value="UniProtKB-KW"/>
</dbReference>
<organism evidence="5 6">
    <name type="scientific">Saccharothrix lopnurensis</name>
    <dbReference type="NCBI Taxonomy" id="1670621"/>
    <lineage>
        <taxon>Bacteria</taxon>
        <taxon>Bacillati</taxon>
        <taxon>Actinomycetota</taxon>
        <taxon>Actinomycetes</taxon>
        <taxon>Pseudonocardiales</taxon>
        <taxon>Pseudonocardiaceae</taxon>
        <taxon>Saccharothrix</taxon>
    </lineage>
</organism>
<evidence type="ECO:0000313" key="5">
    <source>
        <dbReference type="EMBL" id="MFC6087761.1"/>
    </source>
</evidence>
<dbReference type="SUPFAM" id="SSF53756">
    <property type="entry name" value="UDP-Glycosyltransferase/glycogen phosphorylase"/>
    <property type="match status" value="1"/>
</dbReference>
<keyword evidence="2 5" id="KW-0328">Glycosyltransferase</keyword>
<dbReference type="InterPro" id="IPR052078">
    <property type="entry name" value="Trehalose_Metab_GTase"/>
</dbReference>
<name>A0ABW1NXU3_9PSEU</name>
<protein>
    <submittedName>
        <fullName evidence="5">Glycosyltransferase</fullName>
        <ecNumber evidence="5">2.4.-.-</ecNumber>
    </submittedName>
</protein>
<dbReference type="Pfam" id="PF13692">
    <property type="entry name" value="Glyco_trans_1_4"/>
    <property type="match status" value="1"/>
</dbReference>
<accession>A0ABW1NXU3</accession>
<dbReference type="RefSeq" id="WP_380631662.1">
    <property type="nucleotide sequence ID" value="NZ_JBHSQO010000001.1"/>
</dbReference>
<dbReference type="EC" id="2.4.-.-" evidence="5"/>
<comment type="similarity">
    <text evidence="1">Belongs to the glycosyltransferase group 1 family. Glycosyltransferase 4 subfamily.</text>
</comment>
<evidence type="ECO:0000313" key="6">
    <source>
        <dbReference type="Proteomes" id="UP001596220"/>
    </source>
</evidence>
<dbReference type="Proteomes" id="UP001596220">
    <property type="component" value="Unassembled WGS sequence"/>
</dbReference>
<reference evidence="6" key="1">
    <citation type="journal article" date="2019" name="Int. J. Syst. Evol. Microbiol.">
        <title>The Global Catalogue of Microorganisms (GCM) 10K type strain sequencing project: providing services to taxonomists for standard genome sequencing and annotation.</title>
        <authorList>
            <consortium name="The Broad Institute Genomics Platform"/>
            <consortium name="The Broad Institute Genome Sequencing Center for Infectious Disease"/>
            <person name="Wu L."/>
            <person name="Ma J."/>
        </authorList>
    </citation>
    <scope>NUCLEOTIDE SEQUENCE [LARGE SCALE GENOMIC DNA]</scope>
    <source>
        <strain evidence="6">CGMCC 4.7246</strain>
    </source>
</reference>
<proteinExistence type="inferred from homology"/>
<evidence type="ECO:0000256" key="3">
    <source>
        <dbReference type="ARBA" id="ARBA00022679"/>
    </source>
</evidence>
<keyword evidence="3 5" id="KW-0808">Transferase</keyword>
<gene>
    <name evidence="5" type="ORF">ACFP3R_00580</name>
</gene>
<keyword evidence="6" id="KW-1185">Reference proteome</keyword>
<dbReference type="PANTHER" id="PTHR47779:SF1">
    <property type="entry name" value="SYNTHASE (CCG-9), PUTATIVE (AFU_ORTHOLOGUE AFUA_3G12100)-RELATED"/>
    <property type="match status" value="1"/>
</dbReference>
<sequence>MRVIDPVPLRSDVLAAFFDLIGPDRAAEVRAAAARIVERLDGGTLWHVNSTARGGGVAEMLHLLVPLYRALGVSCRWAVVDGDDRFFDVTKKLGNSAYGSTDPGDRLDAGAVDGYLAHLDDEAGWFAELLGANDVLLPHDHQTAGLVPPLAAKVSAVHWRCHVGVDASTEGSEAAWAVMAPLLDDADGVVFSVAHHVPAELADHHFAVIPPVIWPYAPKNRPLADDAVRDLLDRCGLGPGPVPPYVVADGPRDPGVPLVAQVSRWDRLKDMHGVLMGIAGSASDAHLALVGPDPAAIPDDVDQARWFATCLEARRALPAPVRRRISLVCLPMDDLDDNAHLVNAVQRTADVVVQKSLAEGFGLTVTEAMWKARPVVGSAVGGISAQIDHGRNGLLLSDPHDLAGFADLVTGLTGDAVDGVALGTRAHEDVRRRYLPDGDVLAIAGLLAEEDRT</sequence>
<feature type="domain" description="Trehalose synthase N-terminal" evidence="4">
    <location>
        <begin position="47"/>
        <end position="197"/>
    </location>
</feature>
<dbReference type="InterPro" id="IPR049438">
    <property type="entry name" value="TreT_GT1"/>
</dbReference>